<proteinExistence type="predicted"/>
<dbReference type="OrthoDB" id="3232134at2"/>
<evidence type="ECO:0000313" key="2">
    <source>
        <dbReference type="Proteomes" id="UP000297447"/>
    </source>
</evidence>
<accession>A0A4R8ZTL3</accession>
<dbReference type="Proteomes" id="UP000297447">
    <property type="component" value="Unassembled WGS sequence"/>
</dbReference>
<name>A0A4R8ZTL3_9MICO</name>
<keyword evidence="2" id="KW-1185">Reference proteome</keyword>
<dbReference type="AlphaFoldDB" id="A0A4R8ZTL3"/>
<sequence>MTLIMLPERDLNVLDQFAHWSQVQQRIAVMATRAAPASVAELGDLAWLRVFDSEDLHTLADELHGALIAGLADQDTDVIVELVSDWRMTARQLEDPLRKAVLLDHFRESDFEDAQAPE</sequence>
<gene>
    <name evidence="1" type="ORF">E3T55_18800</name>
</gene>
<dbReference type="EMBL" id="SOHE01000085">
    <property type="protein sequence ID" value="TFD45385.1"/>
    <property type="molecule type" value="Genomic_DNA"/>
</dbReference>
<comment type="caution">
    <text evidence="1">The sequence shown here is derived from an EMBL/GenBank/DDBJ whole genome shotgun (WGS) entry which is preliminary data.</text>
</comment>
<evidence type="ECO:0000313" key="1">
    <source>
        <dbReference type="EMBL" id="TFD45385.1"/>
    </source>
</evidence>
<protein>
    <submittedName>
        <fullName evidence="1">Uncharacterized protein</fullName>
    </submittedName>
</protein>
<organism evidence="1 2">
    <name type="scientific">Cryobacterium frigoriphilum</name>
    <dbReference type="NCBI Taxonomy" id="1259150"/>
    <lineage>
        <taxon>Bacteria</taxon>
        <taxon>Bacillati</taxon>
        <taxon>Actinomycetota</taxon>
        <taxon>Actinomycetes</taxon>
        <taxon>Micrococcales</taxon>
        <taxon>Microbacteriaceae</taxon>
        <taxon>Cryobacterium</taxon>
    </lineage>
</organism>
<reference evidence="1 2" key="1">
    <citation type="submission" date="2019-03" db="EMBL/GenBank/DDBJ databases">
        <title>Genomics of glacier-inhabiting Cryobacterium strains.</title>
        <authorList>
            <person name="Liu Q."/>
            <person name="Xin Y.-H."/>
        </authorList>
    </citation>
    <scope>NUCLEOTIDE SEQUENCE [LARGE SCALE GENOMIC DNA]</scope>
    <source>
        <strain evidence="1 2">Hh14</strain>
    </source>
</reference>
<dbReference type="RefSeq" id="WP_134521071.1">
    <property type="nucleotide sequence ID" value="NZ_SOHE01000085.1"/>
</dbReference>